<dbReference type="SUPFAM" id="SSF52172">
    <property type="entry name" value="CheY-like"/>
    <property type="match status" value="1"/>
</dbReference>
<reference evidence="3 4" key="1">
    <citation type="submission" date="2017-10" db="EMBL/GenBank/DDBJ databases">
        <title>Paenichitinophaga pekingensis gen. nov., sp. nov., isolated from activated sludge.</title>
        <authorList>
            <person name="Jin D."/>
            <person name="Kong X."/>
            <person name="Deng Y."/>
            <person name="Bai Z."/>
        </authorList>
    </citation>
    <scope>NUCLEOTIDE SEQUENCE [LARGE SCALE GENOMIC DNA]</scope>
    <source>
        <strain evidence="3 4">13</strain>
    </source>
</reference>
<evidence type="ECO:0000259" key="2">
    <source>
        <dbReference type="PROSITE" id="PS50110"/>
    </source>
</evidence>
<dbReference type="PANTHER" id="PTHR43228">
    <property type="entry name" value="TWO-COMPONENT RESPONSE REGULATOR"/>
    <property type="match status" value="1"/>
</dbReference>
<proteinExistence type="predicted"/>
<evidence type="ECO:0000313" key="3">
    <source>
        <dbReference type="EMBL" id="ATL47153.1"/>
    </source>
</evidence>
<dbReference type="PROSITE" id="PS50110">
    <property type="entry name" value="RESPONSE_REGULATORY"/>
    <property type="match status" value="1"/>
</dbReference>
<organism evidence="3 4">
    <name type="scientific">Chitinophaga caeni</name>
    <dbReference type="NCBI Taxonomy" id="2029983"/>
    <lineage>
        <taxon>Bacteria</taxon>
        <taxon>Pseudomonadati</taxon>
        <taxon>Bacteroidota</taxon>
        <taxon>Chitinophagia</taxon>
        <taxon>Chitinophagales</taxon>
        <taxon>Chitinophagaceae</taxon>
        <taxon>Chitinophaga</taxon>
    </lineage>
</organism>
<dbReference type="Pfam" id="PF00072">
    <property type="entry name" value="Response_reg"/>
    <property type="match status" value="1"/>
</dbReference>
<keyword evidence="4" id="KW-1185">Reference proteome</keyword>
<dbReference type="Proteomes" id="UP000220133">
    <property type="component" value="Chromosome"/>
</dbReference>
<protein>
    <recommendedName>
        <fullName evidence="2">Response regulatory domain-containing protein</fullName>
    </recommendedName>
</protein>
<dbReference type="InterPro" id="IPR052048">
    <property type="entry name" value="ST_Response_Regulator"/>
</dbReference>
<keyword evidence="1" id="KW-0597">Phosphoprotein</keyword>
<name>A0A291QTG0_9BACT</name>
<dbReference type="InterPro" id="IPR011006">
    <property type="entry name" value="CheY-like_superfamily"/>
</dbReference>
<feature type="modified residue" description="4-aspartylphosphate" evidence="1">
    <location>
        <position position="77"/>
    </location>
</feature>
<dbReference type="EMBL" id="CP023777">
    <property type="protein sequence ID" value="ATL47153.1"/>
    <property type="molecule type" value="Genomic_DNA"/>
</dbReference>
<feature type="domain" description="Response regulatory" evidence="2">
    <location>
        <begin position="22"/>
        <end position="147"/>
    </location>
</feature>
<dbReference type="OrthoDB" id="1121174at2"/>
<accession>A0A291QTG0</accession>
<evidence type="ECO:0000313" key="4">
    <source>
        <dbReference type="Proteomes" id="UP000220133"/>
    </source>
</evidence>
<dbReference type="RefSeq" id="WP_098193535.1">
    <property type="nucleotide sequence ID" value="NZ_CP023777.1"/>
</dbReference>
<gene>
    <name evidence="3" type="ORF">COR50_08125</name>
</gene>
<sequence>MQNIYSLDQQNNLLSRSYPNIRVIVIDDSVLDVLLHKKIVAHHLPGSKVLGFHEASKALEFIMQNHDDNYQNLILLDIQMPVMDGYEFLARLHTCEPKVKDACKIVMISSAHSEYSHIKHPSTALIQHKLPKPLLPANFKDAVKSIYSFSI</sequence>
<dbReference type="Gene3D" id="3.40.50.2300">
    <property type="match status" value="1"/>
</dbReference>
<dbReference type="PANTHER" id="PTHR43228:SF1">
    <property type="entry name" value="TWO-COMPONENT RESPONSE REGULATOR ARR22"/>
    <property type="match status" value="1"/>
</dbReference>
<dbReference type="AlphaFoldDB" id="A0A291QTG0"/>
<dbReference type="KEGG" id="cbae:COR50_08125"/>
<evidence type="ECO:0000256" key="1">
    <source>
        <dbReference type="PROSITE-ProRule" id="PRU00169"/>
    </source>
</evidence>
<dbReference type="GO" id="GO:0000160">
    <property type="term" value="P:phosphorelay signal transduction system"/>
    <property type="evidence" value="ECO:0007669"/>
    <property type="project" value="InterPro"/>
</dbReference>
<dbReference type="SMART" id="SM00448">
    <property type="entry name" value="REC"/>
    <property type="match status" value="1"/>
</dbReference>
<dbReference type="InterPro" id="IPR001789">
    <property type="entry name" value="Sig_transdc_resp-reg_receiver"/>
</dbReference>